<sequence>MAIFGSGSNPILTERNLQQAGSQSSEGTMTVNGTIGKMAFLLLLVVASAVYAWGAPARNQNILPLFYGGLIAGIVIFLIIMFKKEWAQYLAPAYALAEGFTLGIISVIFNNLYDGIIAQAVGLTFGVFTAMLILYRTGIIRVTERFKSIVFTATAGIAIFYLLAWVLGMFNIRIPFLHEGSTIGIIFSLVVVTVAALRLTIDFDFVYQGVQQRAPKHVEWLASFGMLVTLVWLYLEILNLLAKLNRR</sequence>
<feature type="transmembrane region" description="Helical" evidence="1">
    <location>
        <begin position="149"/>
        <end position="170"/>
    </location>
</feature>
<feature type="transmembrane region" description="Helical" evidence="1">
    <location>
        <begin position="89"/>
        <end position="110"/>
    </location>
</feature>
<organism evidence="2 3">
    <name type="scientific">Chitinophaga rhizophila</name>
    <dbReference type="NCBI Taxonomy" id="2866212"/>
    <lineage>
        <taxon>Bacteria</taxon>
        <taxon>Pseudomonadati</taxon>
        <taxon>Bacteroidota</taxon>
        <taxon>Chitinophagia</taxon>
        <taxon>Chitinophagales</taxon>
        <taxon>Chitinophagaceae</taxon>
        <taxon>Chitinophaga</taxon>
    </lineage>
</organism>
<keyword evidence="1" id="KW-0472">Membrane</keyword>
<dbReference type="EMBL" id="JAICCF010000003">
    <property type="protein sequence ID" value="MBW8686503.1"/>
    <property type="molecule type" value="Genomic_DNA"/>
</dbReference>
<feature type="transmembrane region" description="Helical" evidence="1">
    <location>
        <begin position="182"/>
        <end position="201"/>
    </location>
</feature>
<feature type="transmembrane region" description="Helical" evidence="1">
    <location>
        <begin position="38"/>
        <end position="56"/>
    </location>
</feature>
<dbReference type="RefSeq" id="WP_220251803.1">
    <property type="nucleotide sequence ID" value="NZ_JAICCF010000003.1"/>
</dbReference>
<dbReference type="PANTHER" id="PTHR41282">
    <property type="entry name" value="CONSERVED TRANSMEMBRANE PROTEIN-RELATED"/>
    <property type="match status" value="1"/>
</dbReference>
<feature type="transmembrane region" description="Helical" evidence="1">
    <location>
        <begin position="221"/>
        <end position="242"/>
    </location>
</feature>
<comment type="caution">
    <text evidence="2">The sequence shown here is derived from an EMBL/GenBank/DDBJ whole genome shotgun (WGS) entry which is preliminary data.</text>
</comment>
<evidence type="ECO:0000313" key="3">
    <source>
        <dbReference type="Proteomes" id="UP000812961"/>
    </source>
</evidence>
<keyword evidence="1" id="KW-1133">Transmembrane helix</keyword>
<dbReference type="Pfam" id="PF12811">
    <property type="entry name" value="BaxI_1"/>
    <property type="match status" value="1"/>
</dbReference>
<feature type="transmembrane region" description="Helical" evidence="1">
    <location>
        <begin position="116"/>
        <end position="137"/>
    </location>
</feature>
<reference evidence="2 3" key="1">
    <citation type="submission" date="2021-08" db="EMBL/GenBank/DDBJ databases">
        <title>The genome sequence of Chitinophaga sp. B61.</title>
        <authorList>
            <person name="Zhang X."/>
        </authorList>
    </citation>
    <scope>NUCLEOTIDE SEQUENCE [LARGE SCALE GENOMIC DNA]</scope>
    <source>
        <strain evidence="2 3">B61</strain>
    </source>
</reference>
<evidence type="ECO:0000313" key="2">
    <source>
        <dbReference type="EMBL" id="MBW8686503.1"/>
    </source>
</evidence>
<keyword evidence="3" id="KW-1185">Reference proteome</keyword>
<keyword evidence="1" id="KW-0812">Transmembrane</keyword>
<evidence type="ECO:0000256" key="1">
    <source>
        <dbReference type="SAM" id="Phobius"/>
    </source>
</evidence>
<dbReference type="InterPro" id="IPR010539">
    <property type="entry name" value="BaxI_1-like"/>
</dbReference>
<proteinExistence type="predicted"/>
<accession>A0ABS7GJ62</accession>
<gene>
    <name evidence="2" type="ORF">K1Y79_19340</name>
</gene>
<dbReference type="PANTHER" id="PTHR41282:SF1">
    <property type="entry name" value="CONSERVED TRANSMEMBRANE PROTEIN-RELATED"/>
    <property type="match status" value="1"/>
</dbReference>
<dbReference type="PIRSF" id="PIRSF009160">
    <property type="entry name" value="UCP009160"/>
    <property type="match status" value="1"/>
</dbReference>
<dbReference type="Proteomes" id="UP000812961">
    <property type="component" value="Unassembled WGS sequence"/>
</dbReference>
<name>A0ABS7GJ62_9BACT</name>
<feature type="transmembrane region" description="Helical" evidence="1">
    <location>
        <begin position="62"/>
        <end position="82"/>
    </location>
</feature>
<protein>
    <submittedName>
        <fullName evidence="2">Bax inhibitor-1/YccA family protein</fullName>
    </submittedName>
</protein>